<accession>A0A5S9MLF0</accession>
<organism evidence="1 2">
    <name type="scientific">Bacillus safensis</name>
    <dbReference type="NCBI Taxonomy" id="561879"/>
    <lineage>
        <taxon>Bacteria</taxon>
        <taxon>Bacillati</taxon>
        <taxon>Bacillota</taxon>
        <taxon>Bacilli</taxon>
        <taxon>Bacillales</taxon>
        <taxon>Bacillaceae</taxon>
        <taxon>Bacillus</taxon>
    </lineage>
</organism>
<sequence>MRRDFKLIGRNQRLFGPQINIMPFDYDLMFDQSMGQAHNLSAGPVDDISINIYDRADGNGFQIDFDANPAVYKEQTVDAHQQRFFFNCWRK</sequence>
<reference evidence="1 2" key="1">
    <citation type="submission" date="2019-12" db="EMBL/GenBank/DDBJ databases">
        <title>Full genome sequence of a Bacillus safensis strain isolated from commercially available natto in Indonesia.</title>
        <authorList>
            <person name="Yoshida M."/>
            <person name="Uomi M."/>
            <person name="Waturangi D."/>
            <person name="Ekaputri J.J."/>
            <person name="Setiamarga D.H.E."/>
        </authorList>
    </citation>
    <scope>NUCLEOTIDE SEQUENCE [LARGE SCALE GENOMIC DNA]</scope>
    <source>
        <strain evidence="1 2">IDN1</strain>
    </source>
</reference>
<name>A0A5S9MLF0_BACIA</name>
<evidence type="ECO:0000313" key="1">
    <source>
        <dbReference type="EMBL" id="BBP93522.1"/>
    </source>
</evidence>
<dbReference type="Gene3D" id="3.30.559.30">
    <property type="entry name" value="Nonribosomal peptide synthetase, condensation domain"/>
    <property type="match status" value="1"/>
</dbReference>
<dbReference type="SUPFAM" id="SSF52777">
    <property type="entry name" value="CoA-dependent acyltransferases"/>
    <property type="match status" value="1"/>
</dbReference>
<dbReference type="EMBL" id="AP021906">
    <property type="protein sequence ID" value="BBP93522.1"/>
    <property type="molecule type" value="Genomic_DNA"/>
</dbReference>
<evidence type="ECO:0000313" key="2">
    <source>
        <dbReference type="Proteomes" id="UP000464658"/>
    </source>
</evidence>
<proteinExistence type="predicted"/>
<dbReference type="Proteomes" id="UP000464658">
    <property type="component" value="Chromosome"/>
</dbReference>
<protein>
    <submittedName>
        <fullName evidence="1">Uncharacterized protein</fullName>
    </submittedName>
</protein>
<gene>
    <name evidence="1" type="ORF">BsIDN1_71400</name>
</gene>
<dbReference type="AlphaFoldDB" id="A0A5S9MLF0"/>